<organism evidence="1 2">
    <name type="scientific">Xylocopilactobacillus apis</name>
    <dbReference type="NCBI Taxonomy" id="2932183"/>
    <lineage>
        <taxon>Bacteria</taxon>
        <taxon>Bacillati</taxon>
        <taxon>Bacillota</taxon>
        <taxon>Bacilli</taxon>
        <taxon>Lactobacillales</taxon>
        <taxon>Lactobacillaceae</taxon>
        <taxon>Xylocopilactobacillus</taxon>
    </lineage>
</organism>
<dbReference type="KEGG" id="xak:KIMC2_14670"/>
<dbReference type="Proteomes" id="UP001321804">
    <property type="component" value="Chromosome"/>
</dbReference>
<accession>A0AAU9D663</accession>
<dbReference type="AlphaFoldDB" id="A0AAU9D663"/>
<proteinExistence type="predicted"/>
<gene>
    <name evidence="1" type="ORF">KIMC2_14670</name>
</gene>
<reference evidence="1 2" key="1">
    <citation type="journal article" date="2023" name="Microbiol. Spectr.">
        <title>Symbiosis of Carpenter Bees with Uncharacterized Lactic Acid Bacteria Showing NAD Auxotrophy.</title>
        <authorList>
            <person name="Kawasaki S."/>
            <person name="Ozawa K."/>
            <person name="Mori T."/>
            <person name="Yamamoto A."/>
            <person name="Ito M."/>
            <person name="Ohkuma M."/>
            <person name="Sakamoto M."/>
            <person name="Matsutani M."/>
        </authorList>
    </citation>
    <scope>NUCLEOTIDE SEQUENCE [LARGE SCALE GENOMIC DNA]</scope>
    <source>
        <strain evidence="1 2">KimC2</strain>
    </source>
</reference>
<evidence type="ECO:0000313" key="2">
    <source>
        <dbReference type="Proteomes" id="UP001321804"/>
    </source>
</evidence>
<dbReference type="EMBL" id="AP026801">
    <property type="protein sequence ID" value="BDR56905.1"/>
    <property type="molecule type" value="Genomic_DNA"/>
</dbReference>
<protein>
    <recommendedName>
        <fullName evidence="3">Colicin immunity protein / pyocin immunity protein</fullName>
    </recommendedName>
</protein>
<sequence length="76" mass="8911">MTIEKQLLSMDNSKAQDQIDTLFNFILENDPNSEICDPLQHEIVEKYPRYPDLPNSALNEVGEELVSLIRERIHLW</sequence>
<evidence type="ECO:0000313" key="1">
    <source>
        <dbReference type="EMBL" id="BDR56905.1"/>
    </source>
</evidence>
<name>A0AAU9D663_9LACO</name>
<evidence type="ECO:0008006" key="3">
    <source>
        <dbReference type="Google" id="ProtNLM"/>
    </source>
</evidence>
<keyword evidence="2" id="KW-1185">Reference proteome</keyword>
<dbReference type="RefSeq" id="WP_317695493.1">
    <property type="nucleotide sequence ID" value="NZ_AP026801.1"/>
</dbReference>